<dbReference type="OrthoDB" id="10305013at2759"/>
<sequence>MASCSNPPNTGQREQAQPTDYPVNPAPFISNCVCCWKNFDSFKIAILNAAARARATGNIRYDSRMTVYSHPATLQCVDCEEGVKKRFTQLLSSMYKISKDSEGYINLDCTQTAAMYLLKGTSVMTHLIPVEYQTGIKLPRR</sequence>
<dbReference type="AlphaFoldDB" id="Q20746"/>
<organism evidence="1 2">
    <name type="scientific">Caenorhabditis elegans</name>
    <dbReference type="NCBI Taxonomy" id="6239"/>
    <lineage>
        <taxon>Eukaryota</taxon>
        <taxon>Metazoa</taxon>
        <taxon>Ecdysozoa</taxon>
        <taxon>Nematoda</taxon>
        <taxon>Chromadorea</taxon>
        <taxon>Rhabditida</taxon>
        <taxon>Rhabditina</taxon>
        <taxon>Rhabditomorpha</taxon>
        <taxon>Rhabditoidea</taxon>
        <taxon>Rhabditidae</taxon>
        <taxon>Peloderinae</taxon>
        <taxon>Caenorhabditis</taxon>
    </lineage>
</organism>
<protein>
    <submittedName>
        <fullName evidence="1">Yippee domain-containing protein</fullName>
    </submittedName>
</protein>
<dbReference type="InParanoid" id="Q20746"/>
<evidence type="ECO:0000313" key="2">
    <source>
        <dbReference type="Proteomes" id="UP000001940"/>
    </source>
</evidence>
<name>Q20746_CAEEL</name>
<dbReference type="PaxDb" id="6239-F54B11.8"/>
<dbReference type="EMBL" id="BX284606">
    <property type="protein sequence ID" value="CAA94143.2"/>
    <property type="molecule type" value="Genomic_DNA"/>
</dbReference>
<reference evidence="1 2" key="1">
    <citation type="journal article" date="1998" name="Science">
        <title>Genome sequence of the nematode C. elegans: a platform for investigating biology.</title>
        <authorList>
            <consortium name="The C. elegans sequencing consortium"/>
            <person name="Sulson J.E."/>
            <person name="Waterston R."/>
        </authorList>
    </citation>
    <scope>NUCLEOTIDE SEQUENCE [LARGE SCALE GENOMIC DNA]</scope>
    <source>
        <strain evidence="1 2">Bristol N2</strain>
    </source>
</reference>
<evidence type="ECO:0000313" key="1">
    <source>
        <dbReference type="EMBL" id="CAA94143.2"/>
    </source>
</evidence>
<dbReference type="AGR" id="WB:WBGene00010031"/>
<gene>
    <name evidence="1" type="ORF">CELE_F54B11.8</name>
    <name evidence="1 3" type="ORF">F54B11.8</name>
</gene>
<dbReference type="UCSC" id="F54B11.8">
    <property type="organism name" value="c. elegans"/>
</dbReference>
<dbReference type="eggNOG" id="ENOG502T2YA">
    <property type="taxonomic scope" value="Eukaryota"/>
</dbReference>
<accession>Q20746</accession>
<dbReference type="FunCoup" id="Q20746">
    <property type="interactions" value="814"/>
</dbReference>
<keyword evidence="2" id="KW-1185">Reference proteome</keyword>
<proteinExistence type="predicted"/>
<dbReference type="Bgee" id="WBGene00010031">
    <property type="expression patterns" value="Expressed in larva and 2 other cell types or tissues"/>
</dbReference>
<dbReference type="HOGENOM" id="CLU_1391391_0_0_1"/>
<dbReference type="PIR" id="T22609">
    <property type="entry name" value="T22609"/>
</dbReference>
<dbReference type="Proteomes" id="UP000001940">
    <property type="component" value="Chromosome X"/>
</dbReference>
<evidence type="ECO:0000313" key="3">
    <source>
        <dbReference type="WormBase" id="F54B11.8"/>
    </source>
</evidence>
<dbReference type="WormBase" id="F54B11.8">
    <property type="protein sequence ID" value="CE53230"/>
    <property type="gene ID" value="WBGene00010031"/>
</dbReference>